<sequence length="157" mass="18295">MKIFNFKLFGEIYHDMCDIIEIINSLFAVHLPPIFLEMLVINVFGFYGLIKYITAPNETSQVCIILFYITSHFLLSIMICYVGHSTNFEAESVKIILSKILNKLSPADFSRSNFKDLLKQFSARNLKFQTVFFNIDWRVFLAMTSTIVTYLVITFQF</sequence>
<feature type="transmembrane region" description="Helical" evidence="6">
    <location>
        <begin position="137"/>
        <end position="155"/>
    </location>
</feature>
<gene>
    <name evidence="7" type="ORF">PVAND_008869</name>
</gene>
<feature type="transmembrane region" description="Helical" evidence="6">
    <location>
        <begin position="34"/>
        <end position="50"/>
    </location>
</feature>
<dbReference type="GO" id="GO:0005886">
    <property type="term" value="C:plasma membrane"/>
    <property type="evidence" value="ECO:0007669"/>
    <property type="project" value="UniProtKB-SubCell"/>
</dbReference>
<proteinExistence type="predicted"/>
<dbReference type="GO" id="GO:0050909">
    <property type="term" value="P:sensory perception of taste"/>
    <property type="evidence" value="ECO:0007669"/>
    <property type="project" value="InterPro"/>
</dbReference>
<dbReference type="InterPro" id="IPR013604">
    <property type="entry name" value="7TM_chemorcpt"/>
</dbReference>
<keyword evidence="8" id="KW-1185">Reference proteome</keyword>
<evidence type="ECO:0000256" key="4">
    <source>
        <dbReference type="ARBA" id="ARBA00022989"/>
    </source>
</evidence>
<protein>
    <recommendedName>
        <fullName evidence="9">Gustatory receptor</fullName>
    </recommendedName>
</protein>
<name>A0A9J6CC25_POLVA</name>
<evidence type="ECO:0000256" key="5">
    <source>
        <dbReference type="ARBA" id="ARBA00023136"/>
    </source>
</evidence>
<evidence type="ECO:0000256" key="6">
    <source>
        <dbReference type="SAM" id="Phobius"/>
    </source>
</evidence>
<evidence type="ECO:0000256" key="3">
    <source>
        <dbReference type="ARBA" id="ARBA00022692"/>
    </source>
</evidence>
<dbReference type="EMBL" id="JADBJN010000002">
    <property type="protein sequence ID" value="KAG5679291.1"/>
    <property type="molecule type" value="Genomic_DNA"/>
</dbReference>
<evidence type="ECO:0000256" key="2">
    <source>
        <dbReference type="ARBA" id="ARBA00022475"/>
    </source>
</evidence>
<comment type="subcellular location">
    <subcellularLocation>
        <location evidence="1">Cell membrane</location>
        <topology evidence="1">Multi-pass membrane protein</topology>
    </subcellularLocation>
</comment>
<evidence type="ECO:0000313" key="8">
    <source>
        <dbReference type="Proteomes" id="UP001107558"/>
    </source>
</evidence>
<feature type="transmembrane region" description="Helical" evidence="6">
    <location>
        <begin position="62"/>
        <end position="84"/>
    </location>
</feature>
<keyword evidence="4 6" id="KW-1133">Transmembrane helix</keyword>
<evidence type="ECO:0000256" key="1">
    <source>
        <dbReference type="ARBA" id="ARBA00004651"/>
    </source>
</evidence>
<keyword evidence="5 6" id="KW-0472">Membrane</keyword>
<comment type="caution">
    <text evidence="7">The sequence shown here is derived from an EMBL/GenBank/DDBJ whole genome shotgun (WGS) entry which is preliminary data.</text>
</comment>
<keyword evidence="3 6" id="KW-0812">Transmembrane</keyword>
<dbReference type="Pfam" id="PF08395">
    <property type="entry name" value="7tm_7"/>
    <property type="match status" value="1"/>
</dbReference>
<dbReference type="AlphaFoldDB" id="A0A9J6CC25"/>
<dbReference type="OrthoDB" id="10590378at2759"/>
<dbReference type="Proteomes" id="UP001107558">
    <property type="component" value="Chromosome 2"/>
</dbReference>
<reference evidence="7" key="1">
    <citation type="submission" date="2021-03" db="EMBL/GenBank/DDBJ databases">
        <title>Chromosome level genome of the anhydrobiotic midge Polypedilum vanderplanki.</title>
        <authorList>
            <person name="Yoshida Y."/>
            <person name="Kikawada T."/>
            <person name="Gusev O."/>
        </authorList>
    </citation>
    <scope>NUCLEOTIDE SEQUENCE</scope>
    <source>
        <strain evidence="7">NIAS01</strain>
        <tissue evidence="7">Whole body or cell culture</tissue>
    </source>
</reference>
<evidence type="ECO:0008006" key="9">
    <source>
        <dbReference type="Google" id="ProtNLM"/>
    </source>
</evidence>
<evidence type="ECO:0000313" key="7">
    <source>
        <dbReference type="EMBL" id="KAG5679291.1"/>
    </source>
</evidence>
<accession>A0A9J6CC25</accession>
<keyword evidence="2" id="KW-1003">Cell membrane</keyword>
<organism evidence="7 8">
    <name type="scientific">Polypedilum vanderplanki</name>
    <name type="common">Sleeping chironomid midge</name>
    <dbReference type="NCBI Taxonomy" id="319348"/>
    <lineage>
        <taxon>Eukaryota</taxon>
        <taxon>Metazoa</taxon>
        <taxon>Ecdysozoa</taxon>
        <taxon>Arthropoda</taxon>
        <taxon>Hexapoda</taxon>
        <taxon>Insecta</taxon>
        <taxon>Pterygota</taxon>
        <taxon>Neoptera</taxon>
        <taxon>Endopterygota</taxon>
        <taxon>Diptera</taxon>
        <taxon>Nematocera</taxon>
        <taxon>Chironomoidea</taxon>
        <taxon>Chironomidae</taxon>
        <taxon>Chironominae</taxon>
        <taxon>Polypedilum</taxon>
        <taxon>Polypedilum</taxon>
    </lineage>
</organism>